<proteinExistence type="predicted"/>
<gene>
    <name evidence="2" type="ORF">AFK20_12130</name>
</gene>
<organism evidence="2 3">
    <name type="scientific">Enhydrobacter aerosaccus</name>
    <dbReference type="NCBI Taxonomy" id="225324"/>
    <lineage>
        <taxon>Bacteria</taxon>
        <taxon>Pseudomonadati</taxon>
        <taxon>Pseudomonadota</taxon>
        <taxon>Alphaproteobacteria</taxon>
        <taxon>Hyphomicrobiales</taxon>
        <taxon>Enhydrobacter</taxon>
    </lineage>
</organism>
<dbReference type="Proteomes" id="UP000053900">
    <property type="component" value="Unassembled WGS sequence"/>
</dbReference>
<feature type="region of interest" description="Disordered" evidence="1">
    <location>
        <begin position="1"/>
        <end position="21"/>
    </location>
</feature>
<comment type="caution">
    <text evidence="2">The sequence shown here is derived from an EMBL/GenBank/DDBJ whole genome shotgun (WGS) entry which is preliminary data.</text>
</comment>
<evidence type="ECO:0000256" key="1">
    <source>
        <dbReference type="SAM" id="MobiDB-lite"/>
    </source>
</evidence>
<keyword evidence="3" id="KW-1185">Reference proteome</keyword>
<reference evidence="2 3" key="1">
    <citation type="submission" date="2015-07" db="EMBL/GenBank/DDBJ databases">
        <title>Draft genome of Enhydrobacter aerosaccus.</title>
        <authorList>
            <person name="Wang X."/>
        </authorList>
    </citation>
    <scope>NUCLEOTIDE SEQUENCE [LARGE SCALE GENOMIC DNA]</scope>
    <source>
        <strain evidence="2 3">CGMCC9176</strain>
    </source>
</reference>
<evidence type="ECO:0000313" key="3">
    <source>
        <dbReference type="Proteomes" id="UP000053900"/>
    </source>
</evidence>
<accession>A0ABR5IJ52</accession>
<protein>
    <submittedName>
        <fullName evidence="2">Uncharacterized protein</fullName>
    </submittedName>
</protein>
<sequence>MGQAKQRGSKQDRIQAAQAKQREQLGIFEKPIEEVYKEYNLPETAVPMGYVINITKSDEFLAMYEELDDRTNYAYTPRPELAKIFEDVNQAIPVAKKVAEKYETDMCFMFDTDIQYMVFPITTIKN</sequence>
<dbReference type="EMBL" id="LGSW01000019">
    <property type="protein sequence ID" value="KND17689.1"/>
    <property type="molecule type" value="Genomic_DNA"/>
</dbReference>
<name>A0ABR5IJ52_9HYPH</name>
<evidence type="ECO:0000313" key="2">
    <source>
        <dbReference type="EMBL" id="KND17689.1"/>
    </source>
</evidence>